<keyword evidence="3" id="KW-1185">Reference proteome</keyword>
<dbReference type="Proteomes" id="UP001341281">
    <property type="component" value="Chromosome 07"/>
</dbReference>
<feature type="region of interest" description="Disordered" evidence="1">
    <location>
        <begin position="1"/>
        <end position="29"/>
    </location>
</feature>
<proteinExistence type="predicted"/>
<dbReference type="EMBL" id="CP144751">
    <property type="protein sequence ID" value="WVZ85521.1"/>
    <property type="molecule type" value="Genomic_DNA"/>
</dbReference>
<feature type="compositionally biased region" description="Basic and acidic residues" evidence="1">
    <location>
        <begin position="1"/>
        <end position="12"/>
    </location>
</feature>
<accession>A0AAQ3X5E4</accession>
<evidence type="ECO:0000313" key="3">
    <source>
        <dbReference type="Proteomes" id="UP001341281"/>
    </source>
</evidence>
<evidence type="ECO:0000256" key="1">
    <source>
        <dbReference type="SAM" id="MobiDB-lite"/>
    </source>
</evidence>
<organism evidence="2 3">
    <name type="scientific">Paspalum notatum var. saurae</name>
    <dbReference type="NCBI Taxonomy" id="547442"/>
    <lineage>
        <taxon>Eukaryota</taxon>
        <taxon>Viridiplantae</taxon>
        <taxon>Streptophyta</taxon>
        <taxon>Embryophyta</taxon>
        <taxon>Tracheophyta</taxon>
        <taxon>Spermatophyta</taxon>
        <taxon>Magnoliopsida</taxon>
        <taxon>Liliopsida</taxon>
        <taxon>Poales</taxon>
        <taxon>Poaceae</taxon>
        <taxon>PACMAD clade</taxon>
        <taxon>Panicoideae</taxon>
        <taxon>Andropogonodae</taxon>
        <taxon>Paspaleae</taxon>
        <taxon>Paspalinae</taxon>
        <taxon>Paspalum</taxon>
    </lineage>
</organism>
<protein>
    <submittedName>
        <fullName evidence="2">Uncharacterized protein</fullName>
    </submittedName>
</protein>
<reference evidence="2 3" key="1">
    <citation type="submission" date="2024-02" db="EMBL/GenBank/DDBJ databases">
        <title>High-quality chromosome-scale genome assembly of Pensacola bahiagrass (Paspalum notatum Flugge var. saurae).</title>
        <authorList>
            <person name="Vega J.M."/>
            <person name="Podio M."/>
            <person name="Orjuela J."/>
            <person name="Siena L.A."/>
            <person name="Pessino S.C."/>
            <person name="Combes M.C."/>
            <person name="Mariac C."/>
            <person name="Albertini E."/>
            <person name="Pupilli F."/>
            <person name="Ortiz J.P.A."/>
            <person name="Leblanc O."/>
        </authorList>
    </citation>
    <scope>NUCLEOTIDE SEQUENCE [LARGE SCALE GENOMIC DNA]</scope>
    <source>
        <strain evidence="2">R1</strain>
        <tissue evidence="2">Leaf</tissue>
    </source>
</reference>
<dbReference type="AlphaFoldDB" id="A0AAQ3X5E4"/>
<feature type="compositionally biased region" description="Polar residues" evidence="1">
    <location>
        <begin position="17"/>
        <end position="29"/>
    </location>
</feature>
<evidence type="ECO:0000313" key="2">
    <source>
        <dbReference type="EMBL" id="WVZ85521.1"/>
    </source>
</evidence>
<sequence>MECNSPKDDDPPLRFSIPSSKCTMEDVSTPTTSAAHGMVAAIADVEVTIMISDNKVEPRPRWILIVCAEDQCV</sequence>
<name>A0AAQ3X5E4_PASNO</name>
<gene>
    <name evidence="2" type="ORF">U9M48_032440</name>
</gene>